<evidence type="ECO:0000313" key="5">
    <source>
        <dbReference type="Proteomes" id="UP001187192"/>
    </source>
</evidence>
<sequence>MSHINELVLQGTSLDVTCVGPSPRDPTHVLAYSMKVQKHIKQGVMKVGSLLLKPPFMKPCKVRVRYLEDGTKVRVSRGLGASGSIIPRPEILKIRTTPRPTVGTYQNPVLSWFPGILQWKKLNDAKTGLGMPDL</sequence>
<keyword evidence="5" id="KW-1185">Reference proteome</keyword>
<dbReference type="Proteomes" id="UP001187192">
    <property type="component" value="Unassembled WGS sequence"/>
</dbReference>
<evidence type="ECO:0000313" key="2">
    <source>
        <dbReference type="EMBL" id="GMN24569.1"/>
    </source>
</evidence>
<evidence type="ECO:0000313" key="3">
    <source>
        <dbReference type="EMBL" id="GMN24720.1"/>
    </source>
</evidence>
<dbReference type="EMBL" id="BTGU01005532">
    <property type="protein sequence ID" value="GMN24741.1"/>
    <property type="molecule type" value="Genomic_DNA"/>
</dbReference>
<accession>A0AA87Z5H4</accession>
<reference evidence="3" key="1">
    <citation type="submission" date="2023-07" db="EMBL/GenBank/DDBJ databases">
        <title>draft genome sequence of fig (Ficus carica).</title>
        <authorList>
            <person name="Takahashi T."/>
            <person name="Nishimura K."/>
        </authorList>
    </citation>
    <scope>NUCLEOTIDE SEQUENCE</scope>
</reference>
<name>A0AA87Z5H4_FICCA</name>
<organism evidence="3 5">
    <name type="scientific">Ficus carica</name>
    <name type="common">Common fig</name>
    <dbReference type="NCBI Taxonomy" id="3494"/>
    <lineage>
        <taxon>Eukaryota</taxon>
        <taxon>Viridiplantae</taxon>
        <taxon>Streptophyta</taxon>
        <taxon>Embryophyta</taxon>
        <taxon>Tracheophyta</taxon>
        <taxon>Spermatophyta</taxon>
        <taxon>Magnoliopsida</taxon>
        <taxon>eudicotyledons</taxon>
        <taxon>Gunneridae</taxon>
        <taxon>Pentapetalae</taxon>
        <taxon>rosids</taxon>
        <taxon>fabids</taxon>
        <taxon>Rosales</taxon>
        <taxon>Moraceae</taxon>
        <taxon>Ficeae</taxon>
        <taxon>Ficus</taxon>
    </lineage>
</organism>
<evidence type="ECO:0000313" key="1">
    <source>
        <dbReference type="EMBL" id="GMN24537.1"/>
    </source>
</evidence>
<protein>
    <submittedName>
        <fullName evidence="3">Uncharacterized protein</fullName>
    </submittedName>
</protein>
<proteinExistence type="predicted"/>
<dbReference type="AlphaFoldDB" id="A0AA87Z5H4"/>
<dbReference type="EMBL" id="BTGU01005522">
    <property type="protein sequence ID" value="GMN24537.1"/>
    <property type="molecule type" value="Genomic_DNA"/>
</dbReference>
<comment type="caution">
    <text evidence="3">The sequence shown here is derived from an EMBL/GenBank/DDBJ whole genome shotgun (WGS) entry which is preliminary data.</text>
</comment>
<dbReference type="EMBL" id="BTGU01005523">
    <property type="protein sequence ID" value="GMN24569.1"/>
    <property type="molecule type" value="Genomic_DNA"/>
</dbReference>
<gene>
    <name evidence="1" type="ORF">TIFTF001_047645</name>
    <name evidence="2" type="ORF">TIFTF001_047646</name>
    <name evidence="3" type="ORF">TIFTF001_047663</name>
    <name evidence="4" type="ORF">TIFTF001_047664</name>
</gene>
<evidence type="ECO:0000313" key="4">
    <source>
        <dbReference type="EMBL" id="GMN24741.1"/>
    </source>
</evidence>
<dbReference type="EMBL" id="BTGU01005531">
    <property type="protein sequence ID" value="GMN24720.1"/>
    <property type="molecule type" value="Genomic_DNA"/>
</dbReference>